<evidence type="ECO:0000313" key="4">
    <source>
        <dbReference type="EMBL" id="PPQ71584.1"/>
    </source>
</evidence>
<protein>
    <recommendedName>
        <fullName evidence="6">Heterokaryon incompatibility domain-containing protein</fullName>
    </recommendedName>
</protein>
<dbReference type="EMBL" id="NHYE01005496">
    <property type="protein sequence ID" value="PPQ71584.1"/>
    <property type="molecule type" value="Genomic_DNA"/>
</dbReference>
<feature type="domain" description="Heterokaryon incompatibility" evidence="2">
    <location>
        <begin position="512"/>
        <end position="617"/>
    </location>
</feature>
<dbReference type="PANTHER" id="PTHR31252">
    <property type="entry name" value="DUF4419 DOMAIN-CONTAINING PROTEIN"/>
    <property type="match status" value="1"/>
</dbReference>
<comment type="caution">
    <text evidence="4">The sequence shown here is derived from an EMBL/GenBank/DDBJ whole genome shotgun (WGS) entry which is preliminary data.</text>
</comment>
<evidence type="ECO:0000256" key="1">
    <source>
        <dbReference type="SAM" id="MobiDB-lite"/>
    </source>
</evidence>
<dbReference type="Pfam" id="PF06985">
    <property type="entry name" value="HET"/>
    <property type="match status" value="1"/>
</dbReference>
<evidence type="ECO:0000259" key="2">
    <source>
        <dbReference type="Pfam" id="PF06985"/>
    </source>
</evidence>
<gene>
    <name evidence="4" type="ORF">CVT26_010552</name>
</gene>
<dbReference type="InterPro" id="IPR025533">
    <property type="entry name" value="DUF4419"/>
</dbReference>
<feature type="region of interest" description="Disordered" evidence="1">
    <location>
        <begin position="443"/>
        <end position="475"/>
    </location>
</feature>
<dbReference type="InterPro" id="IPR003615">
    <property type="entry name" value="HNH_nuc"/>
</dbReference>
<feature type="domain" description="HNH nuclease" evidence="3">
    <location>
        <begin position="52"/>
        <end position="119"/>
    </location>
</feature>
<dbReference type="STRING" id="231916.A0A409VZ96"/>
<dbReference type="InParanoid" id="A0A409VZ96"/>
<dbReference type="OrthoDB" id="2975793at2759"/>
<evidence type="ECO:0000259" key="3">
    <source>
        <dbReference type="Pfam" id="PF13391"/>
    </source>
</evidence>
<sequence length="1459" mass="164102">MAPLPQFPLPLSSDGPPIGFGWEGREMSALSTTTAFDTGIDQRDIFLGKRRCIVCGAGRRVVLQHCYIIIDSEPEIWLDLKNRGWIPSQAKALPRHEPRDGLLMCCNHHNLFDAYAFFIRFVPDIQKFVFVNYSNSKDPSLAPFHGKAVALNINDRYAPFPSIFIIHEMRVRGFNPFQPTEPDIDGASWQDWIYSDGVLDNSSDSLKRDYPLNNEGTNDNNTSALSQLQFNPTMTSTSQMSSGGRRVVLNEHVIADILAATRASPSWKACQVEGTSWTGTAEENIQKYFRVACVSKRQILEITPQSNGFVSTCHRSTRTPSTIIRPPLQHRISPSLSLVCPATPNRPIHSRLQEFFSLEGARYHTVGDSDIPAGSCEVDGLVEACDGDRQVKKYKCLIVAGQAGMRVSSTSDGAHVRGECDTVSPVAGWWIFTKLAEREWHGTSCRSSRNSKKTRKEHDDSAVMPSHQDAPAAEGTRAPQQAYKWKFIDANAFIEQGVLKLLEAEDFRQVDFAAISYTWSPNMLEWRKWILSIGGYPPEEKKIRVPPGKPASEDMARFHLFFTVVCFLVLTRGKQFFWMDVLSIDQDANDEKAFFVPKMGSLYASAAETHVYLSGSTFIDISSKELHSPIWETRAWTLQEYLMSRNAIYCYCFNGDAKQDIKALTDSRMPSRTNEVESPILFRYQSSSNNAYVLETTNQDKVSCYYEIDSPVGPQLSLSSYLKTDMFGPNMNKMIGRNTLGKSTYELKHRGSREQLISMSMVLLGGRTSTFPEDMIYSVLGLLEMEDFQVEYGIGLDEAKARVFEKMKPEVLSMILGSDWGCILDGSAKKDSALPRVAGSEPTIGIDRIKITNSSNYTRNVGTEVKSRKERFRLWKDLGRRQTQNFAVIRAMMGSQTSRLMIMYCASLFDNPEYTDIPTSEIPEDVIRPVILSGVSRLSDDEYHDAERKYDRIVDLVEIAHYMPVTFSPAKKDIEPFDTDFFEAREALTSQADRILKRACYQQYKQADEILQSSFDTFSRQSKEQVLEITPQSNGFVSTVLEAYNRHRALVIRPDDVWLAILVQFSAFVNANAETLRHQFVQHEGKKELTVTFNGDVRKVDYGDLAYKMTSEIEKNVTDPILRDWILPDFTTTETNDTIVSSVVMMATMKEYFSYRFMLMCGIPRVTLQGEKADWEKILSRLEKLKEYGLQTIAWYHILRPIVTRFVKAFDAPDAQENLDFWQHVCHFEGGGSGPRYTSGWITAFCVFDMKGTWLGDKFKENVRHPNPASLTASDFTATFLEVPAPASDPFGFSEPQEALTLDGARYHRVDDQDIPAGSCEVDVLIVDASDRERQPIEYKCLMVAGQVGMRIGSSSEDAVVSGKSDTVSPVAGWWIFTKLPEGKSRNQYEDSGEDAAVDHAEAAPVTIIEAGKPPVQVFGGEPSKEKPATMSGSPPQQREEKVEEGQGHGSGCCKCLIM</sequence>
<organism evidence="4 5">
    <name type="scientific">Gymnopilus dilepis</name>
    <dbReference type="NCBI Taxonomy" id="231916"/>
    <lineage>
        <taxon>Eukaryota</taxon>
        <taxon>Fungi</taxon>
        <taxon>Dikarya</taxon>
        <taxon>Basidiomycota</taxon>
        <taxon>Agaricomycotina</taxon>
        <taxon>Agaricomycetes</taxon>
        <taxon>Agaricomycetidae</taxon>
        <taxon>Agaricales</taxon>
        <taxon>Agaricineae</taxon>
        <taxon>Hymenogastraceae</taxon>
        <taxon>Gymnopilus</taxon>
    </lineage>
</organism>
<evidence type="ECO:0000313" key="5">
    <source>
        <dbReference type="Proteomes" id="UP000284706"/>
    </source>
</evidence>
<keyword evidence="5" id="KW-1185">Reference proteome</keyword>
<dbReference type="PANTHER" id="PTHR31252:SF11">
    <property type="entry name" value="DUF4419 DOMAIN-CONTAINING PROTEIN"/>
    <property type="match status" value="1"/>
</dbReference>
<dbReference type="Pfam" id="PF13391">
    <property type="entry name" value="HNH_2"/>
    <property type="match status" value="1"/>
</dbReference>
<reference evidence="4 5" key="1">
    <citation type="journal article" date="2018" name="Evol. Lett.">
        <title>Horizontal gene cluster transfer increased hallucinogenic mushroom diversity.</title>
        <authorList>
            <person name="Reynolds H.T."/>
            <person name="Vijayakumar V."/>
            <person name="Gluck-Thaler E."/>
            <person name="Korotkin H.B."/>
            <person name="Matheny P.B."/>
            <person name="Slot J.C."/>
        </authorList>
    </citation>
    <scope>NUCLEOTIDE SEQUENCE [LARGE SCALE GENOMIC DNA]</scope>
    <source>
        <strain evidence="4 5">SRW20</strain>
    </source>
</reference>
<proteinExistence type="predicted"/>
<evidence type="ECO:0008006" key="6">
    <source>
        <dbReference type="Google" id="ProtNLM"/>
    </source>
</evidence>
<dbReference type="Proteomes" id="UP000284706">
    <property type="component" value="Unassembled WGS sequence"/>
</dbReference>
<dbReference type="Pfam" id="PF14388">
    <property type="entry name" value="DUF4419"/>
    <property type="match status" value="1"/>
</dbReference>
<dbReference type="InterPro" id="IPR010730">
    <property type="entry name" value="HET"/>
</dbReference>
<feature type="region of interest" description="Disordered" evidence="1">
    <location>
        <begin position="1414"/>
        <end position="1451"/>
    </location>
</feature>
<name>A0A409VZ96_9AGAR</name>
<feature type="compositionally biased region" description="Basic and acidic residues" evidence="1">
    <location>
        <begin position="1438"/>
        <end position="1447"/>
    </location>
</feature>
<accession>A0A409VZ96</accession>